<proteinExistence type="inferred from homology"/>
<dbReference type="InterPro" id="IPR006139">
    <property type="entry name" value="D-isomer_2_OHA_DH_cat_dom"/>
</dbReference>
<sequence length="313" mass="34450">MSHHVLISCTHLQREMHRYHDRFVEREITYDCPDFSQQLVESELLEIVDRYDGVIAGDDEFTAKVIERGKKLRVIAKWGIGMDGIAIDAARERGIEVCNTPDLLSEEVADVAIGYAVMLARELHKIDQAVRAGEWYKPRGISLGGKAIGLIGAGGIGRAVLRRAHTMGMELLASDPAPLPDEFVQQTGVEQVALDNMLERADFIVLTCALTPHNRHMLSTEQFSHVKSGSYLINVARGPLIDEAALIEALNENRFTGAALDVFEEEPLAADHPLRSFDNCIFGSHNSSNTIDAVLRVNEAAIANLFKGLGVNP</sequence>
<dbReference type="GO" id="GO:0030267">
    <property type="term" value="F:glyoxylate reductase (NADPH) activity"/>
    <property type="evidence" value="ECO:0007669"/>
    <property type="project" value="TreeGrafter"/>
</dbReference>
<evidence type="ECO:0000259" key="4">
    <source>
        <dbReference type="Pfam" id="PF02826"/>
    </source>
</evidence>
<dbReference type="Pfam" id="PF00389">
    <property type="entry name" value="2-Hacid_dh"/>
    <property type="match status" value="1"/>
</dbReference>
<gene>
    <name evidence="5" type="ORF">DFR46_1192</name>
</gene>
<comment type="similarity">
    <text evidence="2">Belongs to the D-isomer specific 2-hydroxyacid dehydrogenase family.</text>
</comment>
<dbReference type="GO" id="GO:0051287">
    <property type="term" value="F:NAD binding"/>
    <property type="evidence" value="ECO:0007669"/>
    <property type="project" value="InterPro"/>
</dbReference>
<keyword evidence="6" id="KW-1185">Reference proteome</keyword>
<evidence type="ECO:0000313" key="5">
    <source>
        <dbReference type="EMBL" id="RED16176.1"/>
    </source>
</evidence>
<dbReference type="Pfam" id="PF02826">
    <property type="entry name" value="2-Hacid_dh_C"/>
    <property type="match status" value="1"/>
</dbReference>
<dbReference type="SUPFAM" id="SSF51735">
    <property type="entry name" value="NAD(P)-binding Rossmann-fold domains"/>
    <property type="match status" value="1"/>
</dbReference>
<dbReference type="GO" id="GO:0016618">
    <property type="term" value="F:hydroxypyruvate reductase [NAD(P)H] activity"/>
    <property type="evidence" value="ECO:0007669"/>
    <property type="project" value="TreeGrafter"/>
</dbReference>
<evidence type="ECO:0000259" key="3">
    <source>
        <dbReference type="Pfam" id="PF00389"/>
    </source>
</evidence>
<dbReference type="EMBL" id="QRDP01000004">
    <property type="protein sequence ID" value="RED16176.1"/>
    <property type="molecule type" value="Genomic_DNA"/>
</dbReference>
<reference evidence="5 6" key="1">
    <citation type="submission" date="2018-07" db="EMBL/GenBank/DDBJ databases">
        <title>Genomic Encyclopedia of Type Strains, Phase IV (KMG-IV): sequencing the most valuable type-strain genomes for metagenomic binning, comparative biology and taxonomic classification.</title>
        <authorList>
            <person name="Goeker M."/>
        </authorList>
    </citation>
    <scope>NUCLEOTIDE SEQUENCE [LARGE SCALE GENOMIC DNA]</scope>
    <source>
        <strain evidence="5 6">DSM 26725</strain>
    </source>
</reference>
<keyword evidence="1 2" id="KW-0560">Oxidoreductase</keyword>
<dbReference type="PROSITE" id="PS00671">
    <property type="entry name" value="D_2_HYDROXYACID_DH_3"/>
    <property type="match status" value="1"/>
</dbReference>
<dbReference type="PANTHER" id="PTHR10996">
    <property type="entry name" value="2-HYDROXYACID DEHYDROGENASE-RELATED"/>
    <property type="match status" value="1"/>
</dbReference>
<dbReference type="InterPro" id="IPR050223">
    <property type="entry name" value="D-isomer_2-hydroxyacid_DH"/>
</dbReference>
<dbReference type="CDD" id="cd12172">
    <property type="entry name" value="PGDH_like_2"/>
    <property type="match status" value="1"/>
</dbReference>
<accession>A0A3D9FGC9</accession>
<dbReference type="GO" id="GO:0005829">
    <property type="term" value="C:cytosol"/>
    <property type="evidence" value="ECO:0007669"/>
    <property type="project" value="TreeGrafter"/>
</dbReference>
<dbReference type="SUPFAM" id="SSF52283">
    <property type="entry name" value="Formate/glycerate dehydrogenase catalytic domain-like"/>
    <property type="match status" value="1"/>
</dbReference>
<name>A0A3D9FGC9_9SPHN</name>
<evidence type="ECO:0000256" key="1">
    <source>
        <dbReference type="ARBA" id="ARBA00023002"/>
    </source>
</evidence>
<comment type="caution">
    <text evidence="5">The sequence shown here is derived from an EMBL/GenBank/DDBJ whole genome shotgun (WGS) entry which is preliminary data.</text>
</comment>
<dbReference type="InterPro" id="IPR029753">
    <property type="entry name" value="D-isomer_DH_CS"/>
</dbReference>
<protein>
    <submittedName>
        <fullName evidence="5">D-3-phosphoglycerate dehydrogenase</fullName>
    </submittedName>
</protein>
<dbReference type="OrthoDB" id="9793626at2"/>
<dbReference type="PANTHER" id="PTHR10996:SF283">
    <property type="entry name" value="GLYOXYLATE_HYDROXYPYRUVATE REDUCTASE B"/>
    <property type="match status" value="1"/>
</dbReference>
<evidence type="ECO:0000313" key="6">
    <source>
        <dbReference type="Proteomes" id="UP000256310"/>
    </source>
</evidence>
<evidence type="ECO:0000256" key="2">
    <source>
        <dbReference type="RuleBase" id="RU003719"/>
    </source>
</evidence>
<dbReference type="InterPro" id="IPR036291">
    <property type="entry name" value="NAD(P)-bd_dom_sf"/>
</dbReference>
<dbReference type="AlphaFoldDB" id="A0A3D9FGC9"/>
<organism evidence="5 6">
    <name type="scientific">Parasphingopyxis lamellibrachiae</name>
    <dbReference type="NCBI Taxonomy" id="680125"/>
    <lineage>
        <taxon>Bacteria</taxon>
        <taxon>Pseudomonadati</taxon>
        <taxon>Pseudomonadota</taxon>
        <taxon>Alphaproteobacteria</taxon>
        <taxon>Sphingomonadales</taxon>
        <taxon>Sphingomonadaceae</taxon>
        <taxon>Parasphingopyxis</taxon>
    </lineage>
</organism>
<dbReference type="InterPro" id="IPR006140">
    <property type="entry name" value="D-isomer_DH_NAD-bd"/>
</dbReference>
<dbReference type="Gene3D" id="3.40.50.720">
    <property type="entry name" value="NAD(P)-binding Rossmann-like Domain"/>
    <property type="match status" value="2"/>
</dbReference>
<dbReference type="Proteomes" id="UP000256310">
    <property type="component" value="Unassembled WGS sequence"/>
</dbReference>
<feature type="domain" description="D-isomer specific 2-hydroxyacid dehydrogenase NAD-binding" evidence="4">
    <location>
        <begin position="114"/>
        <end position="286"/>
    </location>
</feature>
<feature type="domain" description="D-isomer specific 2-hydroxyacid dehydrogenase catalytic" evidence="3">
    <location>
        <begin position="22"/>
        <end position="307"/>
    </location>
</feature>